<feature type="non-terminal residue" evidence="2">
    <location>
        <position position="47"/>
    </location>
</feature>
<proteinExistence type="predicted"/>
<dbReference type="EMBL" id="CAJVPQ010001489">
    <property type="protein sequence ID" value="CAG8555674.1"/>
    <property type="molecule type" value="Genomic_DNA"/>
</dbReference>
<keyword evidence="3" id="KW-1185">Reference proteome</keyword>
<comment type="caution">
    <text evidence="2">The sequence shown here is derived from an EMBL/GenBank/DDBJ whole genome shotgun (WGS) entry which is preliminary data.</text>
</comment>
<name>A0A9N9B9M6_9GLOM</name>
<keyword evidence="1" id="KW-1133">Transmembrane helix</keyword>
<sequence>MSYDTIKYKRIYLIIVVLIAVFIAVSYAYPTTELNNSISILQKRQDP</sequence>
<dbReference type="AlphaFoldDB" id="A0A9N9B9M6"/>
<accession>A0A9N9B9M6</accession>
<keyword evidence="1" id="KW-0812">Transmembrane</keyword>
<reference evidence="2" key="1">
    <citation type="submission" date="2021-06" db="EMBL/GenBank/DDBJ databases">
        <authorList>
            <person name="Kallberg Y."/>
            <person name="Tangrot J."/>
            <person name="Rosling A."/>
        </authorList>
    </citation>
    <scope>NUCLEOTIDE SEQUENCE</scope>
    <source>
        <strain evidence="2">UK204</strain>
    </source>
</reference>
<evidence type="ECO:0000313" key="3">
    <source>
        <dbReference type="Proteomes" id="UP000789570"/>
    </source>
</evidence>
<keyword evidence="1" id="KW-0472">Membrane</keyword>
<dbReference type="Proteomes" id="UP000789570">
    <property type="component" value="Unassembled WGS sequence"/>
</dbReference>
<feature type="transmembrane region" description="Helical" evidence="1">
    <location>
        <begin position="12"/>
        <end position="29"/>
    </location>
</feature>
<evidence type="ECO:0000313" key="2">
    <source>
        <dbReference type="EMBL" id="CAG8555674.1"/>
    </source>
</evidence>
<gene>
    <name evidence="2" type="ORF">FCALED_LOCUS6343</name>
</gene>
<organism evidence="2 3">
    <name type="scientific">Funneliformis caledonium</name>
    <dbReference type="NCBI Taxonomy" id="1117310"/>
    <lineage>
        <taxon>Eukaryota</taxon>
        <taxon>Fungi</taxon>
        <taxon>Fungi incertae sedis</taxon>
        <taxon>Mucoromycota</taxon>
        <taxon>Glomeromycotina</taxon>
        <taxon>Glomeromycetes</taxon>
        <taxon>Glomerales</taxon>
        <taxon>Glomeraceae</taxon>
        <taxon>Funneliformis</taxon>
    </lineage>
</organism>
<evidence type="ECO:0000256" key="1">
    <source>
        <dbReference type="SAM" id="Phobius"/>
    </source>
</evidence>
<protein>
    <submittedName>
        <fullName evidence="2">16854_t:CDS:1</fullName>
    </submittedName>
</protein>